<feature type="domain" description="Peptidase S1" evidence="8">
    <location>
        <begin position="95"/>
        <end position="311"/>
    </location>
</feature>
<dbReference type="InterPro" id="IPR041588">
    <property type="entry name" value="Integrase_H2C2"/>
</dbReference>
<dbReference type="SMART" id="SM00020">
    <property type="entry name" value="Tryp_SPc"/>
    <property type="match status" value="1"/>
</dbReference>
<dbReference type="Proteomes" id="UP000801492">
    <property type="component" value="Unassembled WGS sequence"/>
</dbReference>
<dbReference type="GO" id="GO:0004252">
    <property type="term" value="F:serine-type endopeptidase activity"/>
    <property type="evidence" value="ECO:0007669"/>
    <property type="project" value="InterPro"/>
</dbReference>
<evidence type="ECO:0000256" key="3">
    <source>
        <dbReference type="ARBA" id="ARBA00022729"/>
    </source>
</evidence>
<dbReference type="Pfam" id="PF17921">
    <property type="entry name" value="Integrase_H2C2"/>
    <property type="match status" value="1"/>
</dbReference>
<evidence type="ECO:0000256" key="6">
    <source>
        <dbReference type="ARBA" id="ARBA00024195"/>
    </source>
</evidence>
<proteinExistence type="inferred from homology"/>
<dbReference type="GO" id="GO:0006508">
    <property type="term" value="P:proteolysis"/>
    <property type="evidence" value="ECO:0007669"/>
    <property type="project" value="InterPro"/>
</dbReference>
<dbReference type="PROSITE" id="PS00134">
    <property type="entry name" value="TRYPSIN_HIS"/>
    <property type="match status" value="1"/>
</dbReference>
<dbReference type="FunFam" id="2.40.10.10:FF:000068">
    <property type="entry name" value="transmembrane protease serine 2"/>
    <property type="match status" value="1"/>
</dbReference>
<dbReference type="OrthoDB" id="6261922at2759"/>
<organism evidence="9 10">
    <name type="scientific">Ignelater luminosus</name>
    <name type="common">Cucubano</name>
    <name type="synonym">Pyrophorus luminosus</name>
    <dbReference type="NCBI Taxonomy" id="2038154"/>
    <lineage>
        <taxon>Eukaryota</taxon>
        <taxon>Metazoa</taxon>
        <taxon>Ecdysozoa</taxon>
        <taxon>Arthropoda</taxon>
        <taxon>Hexapoda</taxon>
        <taxon>Insecta</taxon>
        <taxon>Pterygota</taxon>
        <taxon>Neoptera</taxon>
        <taxon>Endopterygota</taxon>
        <taxon>Coleoptera</taxon>
        <taxon>Polyphaga</taxon>
        <taxon>Elateriformia</taxon>
        <taxon>Elateroidea</taxon>
        <taxon>Elateridae</taxon>
        <taxon>Agrypninae</taxon>
        <taxon>Pyrophorini</taxon>
        <taxon>Ignelater</taxon>
    </lineage>
</organism>
<dbReference type="FunFam" id="1.10.340.70:FF:000001">
    <property type="entry name" value="Retrovirus-related Pol polyprotein from transposon gypsy-like Protein"/>
    <property type="match status" value="1"/>
</dbReference>
<dbReference type="SUPFAM" id="SSF50494">
    <property type="entry name" value="Trypsin-like serine proteases"/>
    <property type="match status" value="1"/>
</dbReference>
<feature type="signal peptide" evidence="7">
    <location>
        <begin position="1"/>
        <end position="19"/>
    </location>
</feature>
<dbReference type="FunFam" id="2.40.10.10:FF:000054">
    <property type="entry name" value="Complement C1r subcomponent"/>
    <property type="match status" value="1"/>
</dbReference>
<evidence type="ECO:0000313" key="9">
    <source>
        <dbReference type="EMBL" id="KAF2901537.1"/>
    </source>
</evidence>
<protein>
    <recommendedName>
        <fullName evidence="8">Peptidase S1 domain-containing protein</fullName>
    </recommendedName>
</protein>
<gene>
    <name evidence="9" type="ORF">ILUMI_04658</name>
</gene>
<keyword evidence="2" id="KW-0964">Secreted</keyword>
<dbReference type="CDD" id="cd00190">
    <property type="entry name" value="Tryp_SPc"/>
    <property type="match status" value="1"/>
</dbReference>
<sequence>MHYPIVLLIFCYLTLEILGDNSNSSCNCVPYYECTDEAGNVITDGFDLFDLRAFKKETCSGYFDVCCNIFKDFLELPTENRNQHRGCGYHGSELFPWTASLYYQTSADLTPVQKCGASLIHPQVVVTAAHCLIFLNPNIWIVRISNLQRFVKEIKIHEDYNSATLQNDLALLILNDPVSISDKVNVICIPSPSPVFDKTLCTLASWNNERKKLIELPIVSRETCVNLYRINSGLGVFFRLHESFICAGGEINKDACVGDGGSPLVCPITNQPGRYQQVGVVTWGVGCGEFNLPGVYVNLGLFRKWIDKLQNLESGDTASFAISETDYKTYPLVCLFLALANICILEETKAAAVKRFVVDKNGLRTDPTKVKAIVEAPVPKNTTEVCRHSIACATYVEKTRFTVLTDYASILWLNLLKDPANRLANCCLRLSHLDFVIKHRKDHLNVSADYLSSLLQASELVPDEWYKNMVKKVLSKPDAYPNFLLKDQPLYKHLIPKFNIKSNLSDWKIIVPSHNRSSLLSKFHDEPTSGHFGIFKTLVRISEFYYWPKMILSVKNYVNNGQVCGAHKGPNLHMLA</sequence>
<keyword evidence="10" id="KW-1185">Reference proteome</keyword>
<evidence type="ECO:0000256" key="5">
    <source>
        <dbReference type="ARBA" id="ARBA00023180"/>
    </source>
</evidence>
<reference evidence="9" key="1">
    <citation type="submission" date="2019-08" db="EMBL/GenBank/DDBJ databases">
        <title>The genome of the North American firefly Photinus pyralis.</title>
        <authorList>
            <consortium name="Photinus pyralis genome working group"/>
            <person name="Fallon T.R."/>
            <person name="Sander Lower S.E."/>
            <person name="Weng J.-K."/>
        </authorList>
    </citation>
    <scope>NUCLEOTIDE SEQUENCE</scope>
    <source>
        <strain evidence="9">TRF0915ILg1</strain>
        <tissue evidence="9">Whole body</tissue>
    </source>
</reference>
<dbReference type="GO" id="GO:0005576">
    <property type="term" value="C:extracellular region"/>
    <property type="evidence" value="ECO:0007669"/>
    <property type="project" value="UniProtKB-SubCell"/>
</dbReference>
<dbReference type="Gene3D" id="2.40.10.10">
    <property type="entry name" value="Trypsin-like serine proteases"/>
    <property type="match status" value="1"/>
</dbReference>
<dbReference type="AlphaFoldDB" id="A0A8K0DED6"/>
<dbReference type="Pfam" id="PF18322">
    <property type="entry name" value="CLIP_1"/>
    <property type="match status" value="1"/>
</dbReference>
<accession>A0A8K0DED6</accession>
<keyword evidence="5" id="KW-0325">Glycoprotein</keyword>
<dbReference type="InterPro" id="IPR041515">
    <property type="entry name" value="PPAF-2-like_Clip"/>
</dbReference>
<dbReference type="PROSITE" id="PS50240">
    <property type="entry name" value="TRYPSIN_DOM"/>
    <property type="match status" value="1"/>
</dbReference>
<dbReference type="EMBL" id="VTPC01001564">
    <property type="protein sequence ID" value="KAF2901537.1"/>
    <property type="molecule type" value="Genomic_DNA"/>
</dbReference>
<evidence type="ECO:0000259" key="8">
    <source>
        <dbReference type="PROSITE" id="PS50240"/>
    </source>
</evidence>
<keyword evidence="4" id="KW-1015">Disulfide bond</keyword>
<dbReference type="InterPro" id="IPR001314">
    <property type="entry name" value="Peptidase_S1A"/>
</dbReference>
<dbReference type="InterPro" id="IPR043504">
    <property type="entry name" value="Peptidase_S1_PA_chymotrypsin"/>
</dbReference>
<evidence type="ECO:0000256" key="1">
    <source>
        <dbReference type="ARBA" id="ARBA00004613"/>
    </source>
</evidence>
<name>A0A8K0DED6_IGNLU</name>
<feature type="chain" id="PRO_5035431659" description="Peptidase S1 domain-containing protein" evidence="7">
    <location>
        <begin position="20"/>
        <end position="576"/>
    </location>
</feature>
<dbReference type="PRINTS" id="PR00722">
    <property type="entry name" value="CHYMOTRYPSIN"/>
</dbReference>
<comment type="caution">
    <text evidence="9">The sequence shown here is derived from an EMBL/GenBank/DDBJ whole genome shotgun (WGS) entry which is preliminary data.</text>
</comment>
<evidence type="ECO:0000256" key="7">
    <source>
        <dbReference type="SAM" id="SignalP"/>
    </source>
</evidence>
<keyword evidence="3 7" id="KW-0732">Signal</keyword>
<evidence type="ECO:0000256" key="2">
    <source>
        <dbReference type="ARBA" id="ARBA00022525"/>
    </source>
</evidence>
<dbReference type="Gene3D" id="1.10.340.70">
    <property type="match status" value="1"/>
</dbReference>
<dbReference type="PANTHER" id="PTHR24256">
    <property type="entry name" value="TRYPTASE-RELATED"/>
    <property type="match status" value="1"/>
</dbReference>
<comment type="similarity">
    <text evidence="6">Belongs to the peptidase S1 family. CLIP subfamily.</text>
</comment>
<comment type="subcellular location">
    <subcellularLocation>
        <location evidence="1">Secreted</location>
    </subcellularLocation>
</comment>
<dbReference type="InterPro" id="IPR001254">
    <property type="entry name" value="Trypsin_dom"/>
</dbReference>
<evidence type="ECO:0000256" key="4">
    <source>
        <dbReference type="ARBA" id="ARBA00023157"/>
    </source>
</evidence>
<dbReference type="InterPro" id="IPR009003">
    <property type="entry name" value="Peptidase_S1_PA"/>
</dbReference>
<dbReference type="InterPro" id="IPR051487">
    <property type="entry name" value="Ser/Thr_Proteases_Immune/Dev"/>
</dbReference>
<dbReference type="Pfam" id="PF00089">
    <property type="entry name" value="Trypsin"/>
    <property type="match status" value="1"/>
</dbReference>
<dbReference type="InterPro" id="IPR018114">
    <property type="entry name" value="TRYPSIN_HIS"/>
</dbReference>
<evidence type="ECO:0000313" key="10">
    <source>
        <dbReference type="Proteomes" id="UP000801492"/>
    </source>
</evidence>